<feature type="compositionally biased region" description="Basic and acidic residues" evidence="1">
    <location>
        <begin position="45"/>
        <end position="60"/>
    </location>
</feature>
<keyword evidence="3" id="KW-1185">Reference proteome</keyword>
<accession>A0ABS8VCF4</accession>
<dbReference type="Proteomes" id="UP000823775">
    <property type="component" value="Unassembled WGS sequence"/>
</dbReference>
<evidence type="ECO:0000313" key="2">
    <source>
        <dbReference type="EMBL" id="MCD9644703.1"/>
    </source>
</evidence>
<reference evidence="2 3" key="1">
    <citation type="journal article" date="2021" name="BMC Genomics">
        <title>Datura genome reveals duplications of psychoactive alkaloid biosynthetic genes and high mutation rate following tissue culture.</title>
        <authorList>
            <person name="Rajewski A."/>
            <person name="Carter-House D."/>
            <person name="Stajich J."/>
            <person name="Litt A."/>
        </authorList>
    </citation>
    <scope>NUCLEOTIDE SEQUENCE [LARGE SCALE GENOMIC DNA]</scope>
    <source>
        <strain evidence="2">AR-01</strain>
    </source>
</reference>
<sequence length="132" mass="14764">MAKLMSFQPCDEPSMVSSYVVTTTWNLEKVTMPSKFQPTRGGSRKRTDIYETSHHLRDETTDSEGEIQEIGTKEPSPSYQTRYVTRKQAANPQSDEGDDSSVERSSLSGNGVDSDEGRAMRPPAVWQETLSQ</sequence>
<evidence type="ECO:0000256" key="1">
    <source>
        <dbReference type="SAM" id="MobiDB-lite"/>
    </source>
</evidence>
<organism evidence="2 3">
    <name type="scientific">Datura stramonium</name>
    <name type="common">Jimsonweed</name>
    <name type="synonym">Common thornapple</name>
    <dbReference type="NCBI Taxonomy" id="4076"/>
    <lineage>
        <taxon>Eukaryota</taxon>
        <taxon>Viridiplantae</taxon>
        <taxon>Streptophyta</taxon>
        <taxon>Embryophyta</taxon>
        <taxon>Tracheophyta</taxon>
        <taxon>Spermatophyta</taxon>
        <taxon>Magnoliopsida</taxon>
        <taxon>eudicotyledons</taxon>
        <taxon>Gunneridae</taxon>
        <taxon>Pentapetalae</taxon>
        <taxon>asterids</taxon>
        <taxon>lamiids</taxon>
        <taxon>Solanales</taxon>
        <taxon>Solanaceae</taxon>
        <taxon>Solanoideae</taxon>
        <taxon>Datureae</taxon>
        <taxon>Datura</taxon>
    </lineage>
</organism>
<feature type="compositionally biased region" description="Polar residues" evidence="1">
    <location>
        <begin position="75"/>
        <end position="94"/>
    </location>
</feature>
<name>A0ABS8VCF4_DATST</name>
<evidence type="ECO:0000313" key="3">
    <source>
        <dbReference type="Proteomes" id="UP000823775"/>
    </source>
</evidence>
<gene>
    <name evidence="2" type="ORF">HAX54_033117</name>
</gene>
<protein>
    <submittedName>
        <fullName evidence="2">Uncharacterized protein</fullName>
    </submittedName>
</protein>
<feature type="region of interest" description="Disordered" evidence="1">
    <location>
        <begin position="32"/>
        <end position="132"/>
    </location>
</feature>
<proteinExistence type="predicted"/>
<comment type="caution">
    <text evidence="2">The sequence shown here is derived from an EMBL/GenBank/DDBJ whole genome shotgun (WGS) entry which is preliminary data.</text>
</comment>
<dbReference type="EMBL" id="JACEIK010004229">
    <property type="protein sequence ID" value="MCD9644703.1"/>
    <property type="molecule type" value="Genomic_DNA"/>
</dbReference>